<dbReference type="Gene3D" id="3.40.50.261">
    <property type="entry name" value="Succinyl-CoA synthetase domains"/>
    <property type="match status" value="2"/>
</dbReference>
<evidence type="ECO:0000313" key="2">
    <source>
        <dbReference type="EMBL" id="WRP16096.1"/>
    </source>
</evidence>
<accession>A0ABZ1BU97</accession>
<dbReference type="InterPro" id="IPR036291">
    <property type="entry name" value="NAD(P)-bd_dom_sf"/>
</dbReference>
<dbReference type="InterPro" id="IPR016181">
    <property type="entry name" value="Acyl_CoA_acyltransferase"/>
</dbReference>
<evidence type="ECO:0000259" key="1">
    <source>
        <dbReference type="PROSITE" id="PS51186"/>
    </source>
</evidence>
<keyword evidence="2" id="KW-0012">Acyltransferase</keyword>
<dbReference type="CDD" id="cd04301">
    <property type="entry name" value="NAT_SF"/>
    <property type="match status" value="1"/>
</dbReference>
<dbReference type="InterPro" id="IPR003781">
    <property type="entry name" value="CoA-bd"/>
</dbReference>
<dbReference type="Gene3D" id="3.40.50.720">
    <property type="entry name" value="NAD(P)-binding Rossmann-like Domain"/>
    <property type="match status" value="1"/>
</dbReference>
<dbReference type="PROSITE" id="PS51186">
    <property type="entry name" value="GNAT"/>
    <property type="match status" value="1"/>
</dbReference>
<dbReference type="Pfam" id="PF13380">
    <property type="entry name" value="CoA_binding_2"/>
    <property type="match status" value="1"/>
</dbReference>
<dbReference type="SUPFAM" id="SSF51735">
    <property type="entry name" value="NAD(P)-binding Rossmann-fold domains"/>
    <property type="match status" value="1"/>
</dbReference>
<protein>
    <submittedName>
        <fullName evidence="2">GNAT family N-acetyltransferase</fullName>
        <ecNumber evidence="2">2.3.1.-</ecNumber>
    </submittedName>
</protein>
<dbReference type="Pfam" id="PF13607">
    <property type="entry name" value="Succ_CoA_lig"/>
    <property type="match status" value="1"/>
</dbReference>
<evidence type="ECO:0000313" key="3">
    <source>
        <dbReference type="Proteomes" id="UP001332192"/>
    </source>
</evidence>
<dbReference type="EMBL" id="CP141615">
    <property type="protein sequence ID" value="WRP16096.1"/>
    <property type="molecule type" value="Genomic_DNA"/>
</dbReference>
<dbReference type="RefSeq" id="WP_324715369.1">
    <property type="nucleotide sequence ID" value="NZ_CP141615.1"/>
</dbReference>
<feature type="domain" description="N-acetyltransferase" evidence="1">
    <location>
        <begin position="23"/>
        <end position="182"/>
    </location>
</feature>
<dbReference type="InterPro" id="IPR032875">
    <property type="entry name" value="Succ_CoA_lig_flav_dom"/>
</dbReference>
<dbReference type="InterPro" id="IPR000182">
    <property type="entry name" value="GNAT_dom"/>
</dbReference>
<dbReference type="Proteomes" id="UP001332192">
    <property type="component" value="Chromosome"/>
</dbReference>
<dbReference type="GO" id="GO:0016746">
    <property type="term" value="F:acyltransferase activity"/>
    <property type="evidence" value="ECO:0007669"/>
    <property type="project" value="UniProtKB-KW"/>
</dbReference>
<dbReference type="SMART" id="SM00881">
    <property type="entry name" value="CoA_binding"/>
    <property type="match status" value="1"/>
</dbReference>
<dbReference type="SUPFAM" id="SSF55729">
    <property type="entry name" value="Acyl-CoA N-acyltransferases (Nat)"/>
    <property type="match status" value="1"/>
</dbReference>
<dbReference type="Gene3D" id="3.40.630.30">
    <property type="match status" value="1"/>
</dbReference>
<dbReference type="SUPFAM" id="SSF52210">
    <property type="entry name" value="Succinyl-CoA synthetase domains"/>
    <property type="match status" value="2"/>
</dbReference>
<reference evidence="2 3" key="1">
    <citation type="journal article" date="2024" name="Front. Microbiol.">
        <title>Novel thermophilic genera Geochorda gen. nov. and Carboxydochorda gen. nov. from the deep terrestrial subsurface reveal the ecophysiological diversity in the class Limnochordia.</title>
        <authorList>
            <person name="Karnachuk O.V."/>
            <person name="Lukina A.P."/>
            <person name="Avakyan M.R."/>
            <person name="Kadnikov V.V."/>
            <person name="Begmatov S."/>
            <person name="Beletsky A.V."/>
            <person name="Vlasova K.G."/>
            <person name="Novikov A.A."/>
            <person name="Shcherbakova V.A."/>
            <person name="Mardanov A.V."/>
            <person name="Ravin N.V."/>
        </authorList>
    </citation>
    <scope>NUCLEOTIDE SEQUENCE [LARGE SCALE GENOMIC DNA]</scope>
    <source>
        <strain evidence="2 3">L945</strain>
    </source>
</reference>
<dbReference type="EC" id="2.3.1.-" evidence="2"/>
<name>A0ABZ1BU97_9FIRM</name>
<keyword evidence="3" id="KW-1185">Reference proteome</keyword>
<dbReference type="InterPro" id="IPR016102">
    <property type="entry name" value="Succinyl-CoA_synth-like"/>
</dbReference>
<sequence>MWRVIPEGTALREHALLRDGSWVLIRTASPADVPAVEALMARLSHQTLRMRFFAGVSQVSRTLVEQLCAPPSRDQVSLLAVWGEGPDERVVGVGNYVALPGRNTAEVAFVVDDAFQGRGIGTLLLERLAGMAAGSGLVGFEAEVLFENRPMVEVFRESGFQVRQALDGGVLHIQFPVATTAAARERAELRERIAAANSLVPLLRPRRVAVVGASRDPDSVGGMVFRYILQAGFTGTVYPVNRSAASVYGVRAYPSVEALPEPVELVIVAVPADQVLEVARSALQAGARGLVVLTAGFAEAGPEGAERQRALVQLVRSRGARMVGPNCLGLINTDPEIRLNASLAPSLAPRGRIGFFSHSGALGLVILAYAKERGLGFSTFVSAGNRADVSGNDLLEYWDEDPQTDMALLYLETFGNPRRFARIARRLSARKPVLCVKSARSRAGVRAAQAHIGAVAAGEEEVEALFRQAGVIRADTLEEMFDVAVLLAHQPLPQGNRVSIVTNSGGVATIAADTCEARGLVLSGPGVVDLGPLAGPERYEEAVRRALENPEVDALIAIFACVASCDPGAVTRAIRRAAVRAERTTGVGKPLALCLMGETGAVRVAGSERPFPSYRFPEAAAMALARAAEYAAYRRRPPGRLVFFDDVDAIRARAAVEEWLHGRDGVELAAPEAEQLLAWFGLKVREGHLERLPASGCVAVRIRPHPQFGPILELERRRAAPSSDGRESEAGRAVRITPLTDRDAEELAAWCDGVGEAGGDGVAAALLRLSQMVEEIPWSLQLEAALVPDATGPVRLTGVRIMVQKVGPPAA</sequence>
<gene>
    <name evidence="2" type="ORF">U7230_08240</name>
</gene>
<proteinExistence type="predicted"/>
<dbReference type="PANTHER" id="PTHR42793">
    <property type="entry name" value="COA BINDING DOMAIN CONTAINING PROTEIN"/>
    <property type="match status" value="1"/>
</dbReference>
<organism evidence="2 3">
    <name type="scientific">Carboxydichorda subterranea</name>
    <dbReference type="NCBI Taxonomy" id="3109565"/>
    <lineage>
        <taxon>Bacteria</taxon>
        <taxon>Bacillati</taxon>
        <taxon>Bacillota</taxon>
        <taxon>Limnochordia</taxon>
        <taxon>Limnochordales</taxon>
        <taxon>Geochordaceae</taxon>
        <taxon>Carboxydichorda</taxon>
    </lineage>
</organism>
<keyword evidence="2" id="KW-0808">Transferase</keyword>
<dbReference type="PANTHER" id="PTHR42793:SF1">
    <property type="entry name" value="PEPTIDYL-LYSINE N-ACETYLTRANSFERASE PATZ"/>
    <property type="match status" value="1"/>
</dbReference>
<dbReference type="Pfam" id="PF00583">
    <property type="entry name" value="Acetyltransf_1"/>
    <property type="match status" value="1"/>
</dbReference>